<evidence type="ECO:0000313" key="3">
    <source>
        <dbReference type="EMBL" id="GLC28364.1"/>
    </source>
</evidence>
<organism evidence="3 4">
    <name type="scientific">Roseisolibacter agri</name>
    <dbReference type="NCBI Taxonomy" id="2014610"/>
    <lineage>
        <taxon>Bacteria</taxon>
        <taxon>Pseudomonadati</taxon>
        <taxon>Gemmatimonadota</taxon>
        <taxon>Gemmatimonadia</taxon>
        <taxon>Gemmatimonadales</taxon>
        <taxon>Gemmatimonadaceae</taxon>
        <taxon>Roseisolibacter</taxon>
    </lineage>
</organism>
<dbReference type="AlphaFoldDB" id="A0AA37VGE0"/>
<dbReference type="RefSeq" id="WP_284352760.1">
    <property type="nucleotide sequence ID" value="NZ_BRXS01000009.1"/>
</dbReference>
<evidence type="ECO:0000256" key="2">
    <source>
        <dbReference type="SAM" id="SignalP"/>
    </source>
</evidence>
<evidence type="ECO:0000313" key="4">
    <source>
        <dbReference type="Proteomes" id="UP001161325"/>
    </source>
</evidence>
<evidence type="ECO:0000256" key="1">
    <source>
        <dbReference type="SAM" id="MobiDB-lite"/>
    </source>
</evidence>
<keyword evidence="4" id="KW-1185">Reference proteome</keyword>
<proteinExistence type="predicted"/>
<dbReference type="SUPFAM" id="SSF55486">
    <property type="entry name" value="Metalloproteases ('zincins'), catalytic domain"/>
    <property type="match status" value="1"/>
</dbReference>
<name>A0AA37VGE0_9BACT</name>
<comment type="caution">
    <text evidence="3">The sequence shown here is derived from an EMBL/GenBank/DDBJ whole genome shotgun (WGS) entry which is preliminary data.</text>
</comment>
<reference evidence="3" key="1">
    <citation type="submission" date="2022-08" db="EMBL/GenBank/DDBJ databases">
        <title>Draft genome sequencing of Roseisolibacter agri AW1220.</title>
        <authorList>
            <person name="Tobiishi Y."/>
            <person name="Tonouchi A."/>
        </authorList>
    </citation>
    <scope>NUCLEOTIDE SEQUENCE</scope>
    <source>
        <strain evidence="3">AW1220</strain>
    </source>
</reference>
<feature type="region of interest" description="Disordered" evidence="1">
    <location>
        <begin position="22"/>
        <end position="47"/>
    </location>
</feature>
<evidence type="ECO:0008006" key="5">
    <source>
        <dbReference type="Google" id="ProtNLM"/>
    </source>
</evidence>
<keyword evidence="2" id="KW-0732">Signal</keyword>
<dbReference type="Proteomes" id="UP001161325">
    <property type="component" value="Unassembled WGS sequence"/>
</dbReference>
<sequence length="444" mass="46671">MSVRRLTVLALLLLSSVPLGAQPARGRPAPRPAPQPWWADSTKWPPGTFRRTTTTRAARTVAVGDTLRFDGPALPAGLPDSIARDVRWSAEDPRVLAFAGPGVAVARAAGATTAVAWTRVGPTLTPVRVVAALRGRLHTADGTPPPRARVIVQRVSGRADTLRTDAAGRFALPLTGPRAADTDAPRALRVDPDPSAGGAAWFGAEAPLPAPFAGARADVVLLPRRWTVRTGTFAGTTLDVDLTAARASAADGSRFWRAARLRPDTAARESAGAPVGWPDDRRPIPLAVWSTGGRAASPADSAGFWAVARALERDWGATLFRPVPADAPRQPDWWGITAQVTPNLHAAGFATVSWNGDGEISDALVEVRTPALLRDRHVVGHELLHALGFGHVSRWRSVVGGEAHAPDAGPTALSLEDAAYGQLLDAARSVARRTGAAFGLAEAR</sequence>
<gene>
    <name evidence="3" type="ORF">rosag_48770</name>
</gene>
<protein>
    <recommendedName>
        <fullName evidence="5">Carboxypeptidase regulatory-like domain-containing protein</fullName>
    </recommendedName>
</protein>
<feature type="chain" id="PRO_5041372796" description="Carboxypeptidase regulatory-like domain-containing protein" evidence="2">
    <location>
        <begin position="22"/>
        <end position="444"/>
    </location>
</feature>
<dbReference type="EMBL" id="BRXS01000009">
    <property type="protein sequence ID" value="GLC28364.1"/>
    <property type="molecule type" value="Genomic_DNA"/>
</dbReference>
<accession>A0AA37VGE0</accession>
<feature type="signal peptide" evidence="2">
    <location>
        <begin position="1"/>
        <end position="21"/>
    </location>
</feature>